<keyword evidence="3" id="KW-0472">Membrane</keyword>
<dbReference type="RefSeq" id="WP_132013139.1">
    <property type="nucleotide sequence ID" value="NZ_SLUN01000004.1"/>
</dbReference>
<dbReference type="EMBL" id="SLUN01000004">
    <property type="protein sequence ID" value="TCL74151.1"/>
    <property type="molecule type" value="Genomic_DNA"/>
</dbReference>
<keyword evidence="5" id="KW-0449">Lipoprotein</keyword>
<gene>
    <name evidence="6" type="ORF">EDC14_100487</name>
</gene>
<dbReference type="SUPFAM" id="SSF53850">
    <property type="entry name" value="Periplasmic binding protein-like II"/>
    <property type="match status" value="1"/>
</dbReference>
<evidence type="ECO:0000313" key="7">
    <source>
        <dbReference type="Proteomes" id="UP000295008"/>
    </source>
</evidence>
<dbReference type="InterPro" id="IPR006059">
    <property type="entry name" value="SBP"/>
</dbReference>
<evidence type="ECO:0000256" key="3">
    <source>
        <dbReference type="ARBA" id="ARBA00023136"/>
    </source>
</evidence>
<evidence type="ECO:0000313" key="6">
    <source>
        <dbReference type="EMBL" id="TCL74151.1"/>
    </source>
</evidence>
<dbReference type="PANTHER" id="PTHR43649:SF33">
    <property type="entry name" value="POLYGALACTURONAN_RHAMNOGALACTURONAN-BINDING PROTEIN YTCQ"/>
    <property type="match status" value="1"/>
</dbReference>
<dbReference type="AlphaFoldDB" id="A0A4R1S4L5"/>
<keyword evidence="4" id="KW-0564">Palmitate</keyword>
<keyword evidence="7" id="KW-1185">Reference proteome</keyword>
<accession>A0A4R1S4L5</accession>
<dbReference type="PANTHER" id="PTHR43649">
    <property type="entry name" value="ARABINOSE-BINDING PROTEIN-RELATED"/>
    <property type="match status" value="1"/>
</dbReference>
<organism evidence="6 7">
    <name type="scientific">Hydrogenispora ethanolica</name>
    <dbReference type="NCBI Taxonomy" id="1082276"/>
    <lineage>
        <taxon>Bacteria</taxon>
        <taxon>Bacillati</taxon>
        <taxon>Bacillota</taxon>
        <taxon>Hydrogenispora</taxon>
    </lineage>
</organism>
<keyword evidence="2" id="KW-0732">Signal</keyword>
<dbReference type="Proteomes" id="UP000295008">
    <property type="component" value="Unassembled WGS sequence"/>
</dbReference>
<evidence type="ECO:0000256" key="5">
    <source>
        <dbReference type="ARBA" id="ARBA00023288"/>
    </source>
</evidence>
<dbReference type="Pfam" id="PF01547">
    <property type="entry name" value="SBP_bac_1"/>
    <property type="match status" value="1"/>
</dbReference>
<dbReference type="InterPro" id="IPR050490">
    <property type="entry name" value="Bact_solute-bd_prot1"/>
</dbReference>
<dbReference type="OrthoDB" id="2510110at2"/>
<evidence type="ECO:0000256" key="2">
    <source>
        <dbReference type="ARBA" id="ARBA00022729"/>
    </source>
</evidence>
<comment type="caution">
    <text evidence="6">The sequence shown here is derived from an EMBL/GenBank/DDBJ whole genome shotgun (WGS) entry which is preliminary data.</text>
</comment>
<proteinExistence type="predicted"/>
<protein>
    <submittedName>
        <fullName evidence="6">ABC-type glycerol-3-phosphate transport system substrate-binding protein</fullName>
    </submittedName>
</protein>
<evidence type="ECO:0000256" key="1">
    <source>
        <dbReference type="ARBA" id="ARBA00022475"/>
    </source>
</evidence>
<keyword evidence="1" id="KW-1003">Cell membrane</keyword>
<name>A0A4R1S4L5_HYDET</name>
<evidence type="ECO:0000256" key="4">
    <source>
        <dbReference type="ARBA" id="ARBA00023139"/>
    </source>
</evidence>
<sequence>MRRRISLFLSLVLAVCLLWSVTGLAKQSGNQISANLRILYPGTSEVEKAWAESLKKAVSQKYPNIKIEYIFLNWSDIEKKLAVMVASGDYPDMMNVQDVINPVAMNALEPLDEYLKKSSIKISDYSPAYLEYSKVNGKLYSIPLLGIVYAHIINTDLLKSAGYKMSDLKSWDAVKAAVKAMSKNGKYGYAMANGGTGRFSFRDFMMLCLSNDVTPDDISDASKAKYIEVLKLVGDLSPYMPKSQITWLYPELYKAWGAGSVGMMHTGTYFTANAISHSTEIIGKTRAFVFPHGPSASKPRAMVANAGFAMIKGSKQKEAAWKVMEVLNSKQLAARLGGAINLPASTKADKKVLNEVAKQTYPQSYQGHLTVLKDFSEIAKKYGVPQPRIYGQPQMELVVQGALVRLTNGELTPAAAYDEIRKGIQRVKDELK</sequence>
<dbReference type="Gene3D" id="3.40.190.10">
    <property type="entry name" value="Periplasmic binding protein-like II"/>
    <property type="match status" value="1"/>
</dbReference>
<reference evidence="6 7" key="1">
    <citation type="submission" date="2019-03" db="EMBL/GenBank/DDBJ databases">
        <title>Genomic Encyclopedia of Type Strains, Phase IV (KMG-IV): sequencing the most valuable type-strain genomes for metagenomic binning, comparative biology and taxonomic classification.</title>
        <authorList>
            <person name="Goeker M."/>
        </authorList>
    </citation>
    <scope>NUCLEOTIDE SEQUENCE [LARGE SCALE GENOMIC DNA]</scope>
    <source>
        <strain evidence="6 7">LX-B</strain>
    </source>
</reference>